<protein>
    <recommendedName>
        <fullName evidence="3">Wall-associated receptor kinase galacturonan-binding domain-containing protein</fullName>
    </recommendedName>
</protein>
<keyword evidence="2" id="KW-0732">Signal</keyword>
<keyword evidence="5" id="KW-1185">Reference proteome</keyword>
<dbReference type="GO" id="GO:0030247">
    <property type="term" value="F:polysaccharide binding"/>
    <property type="evidence" value="ECO:0007669"/>
    <property type="project" value="InterPro"/>
</dbReference>
<gene>
    <name evidence="4" type="ORF">V8G54_008139</name>
</gene>
<dbReference type="Pfam" id="PF13947">
    <property type="entry name" value="GUB_WAK_bind"/>
    <property type="match status" value="1"/>
</dbReference>
<evidence type="ECO:0000313" key="5">
    <source>
        <dbReference type="Proteomes" id="UP001374535"/>
    </source>
</evidence>
<dbReference type="EMBL" id="CP144699">
    <property type="protein sequence ID" value="WVZ20817.1"/>
    <property type="molecule type" value="Genomic_DNA"/>
</dbReference>
<sequence>PNCPTKCGNVNIPFPFGLTKLYSFNTSFFIICNQGLSPPIPFFNSTTNKKVWLLDISLDDQLHVSMPVLTSCVVNNIGDSVKDALVIVFPTLFHLLSKQNKLIVLGDDTT</sequence>
<accession>A0AAQ3P528</accession>
<comment type="subcellular location">
    <subcellularLocation>
        <location evidence="1">Membrane</location>
        <topology evidence="1">Single-pass membrane protein</topology>
    </subcellularLocation>
</comment>
<dbReference type="Proteomes" id="UP001374535">
    <property type="component" value="Chromosome 2"/>
</dbReference>
<evidence type="ECO:0000256" key="1">
    <source>
        <dbReference type="ARBA" id="ARBA00004167"/>
    </source>
</evidence>
<organism evidence="4 5">
    <name type="scientific">Vigna mungo</name>
    <name type="common">Black gram</name>
    <name type="synonym">Phaseolus mungo</name>
    <dbReference type="NCBI Taxonomy" id="3915"/>
    <lineage>
        <taxon>Eukaryota</taxon>
        <taxon>Viridiplantae</taxon>
        <taxon>Streptophyta</taxon>
        <taxon>Embryophyta</taxon>
        <taxon>Tracheophyta</taxon>
        <taxon>Spermatophyta</taxon>
        <taxon>Magnoliopsida</taxon>
        <taxon>eudicotyledons</taxon>
        <taxon>Gunneridae</taxon>
        <taxon>Pentapetalae</taxon>
        <taxon>rosids</taxon>
        <taxon>fabids</taxon>
        <taxon>Fabales</taxon>
        <taxon>Fabaceae</taxon>
        <taxon>Papilionoideae</taxon>
        <taxon>50 kb inversion clade</taxon>
        <taxon>NPAAA clade</taxon>
        <taxon>indigoferoid/millettioid clade</taxon>
        <taxon>Phaseoleae</taxon>
        <taxon>Vigna</taxon>
    </lineage>
</organism>
<proteinExistence type="predicted"/>
<feature type="non-terminal residue" evidence="4">
    <location>
        <position position="1"/>
    </location>
</feature>
<dbReference type="PANTHER" id="PTHR33491">
    <property type="entry name" value="OSJNBA0016N04.9 PROTEIN"/>
    <property type="match status" value="1"/>
</dbReference>
<dbReference type="AlphaFoldDB" id="A0AAQ3P528"/>
<dbReference type="InterPro" id="IPR025287">
    <property type="entry name" value="WAK_GUB"/>
</dbReference>
<reference evidence="4 5" key="1">
    <citation type="journal article" date="2023" name="Life. Sci Alliance">
        <title>Evolutionary insights into 3D genome organization and epigenetic landscape of Vigna mungo.</title>
        <authorList>
            <person name="Junaid A."/>
            <person name="Singh B."/>
            <person name="Bhatia S."/>
        </authorList>
    </citation>
    <scope>NUCLEOTIDE SEQUENCE [LARGE SCALE GENOMIC DNA]</scope>
    <source>
        <strain evidence="4">Urdbean</strain>
    </source>
</reference>
<name>A0AAQ3P528_VIGMU</name>
<feature type="domain" description="Wall-associated receptor kinase galacturonan-binding" evidence="3">
    <location>
        <begin position="3"/>
        <end position="64"/>
    </location>
</feature>
<dbReference type="GO" id="GO:0016020">
    <property type="term" value="C:membrane"/>
    <property type="evidence" value="ECO:0007669"/>
    <property type="project" value="UniProtKB-SubCell"/>
</dbReference>
<evidence type="ECO:0000313" key="4">
    <source>
        <dbReference type="EMBL" id="WVZ20817.1"/>
    </source>
</evidence>
<evidence type="ECO:0000256" key="2">
    <source>
        <dbReference type="ARBA" id="ARBA00022729"/>
    </source>
</evidence>
<evidence type="ECO:0000259" key="3">
    <source>
        <dbReference type="Pfam" id="PF13947"/>
    </source>
</evidence>